<evidence type="ECO:0000256" key="4">
    <source>
        <dbReference type="PROSITE-ProRule" id="PRU00335"/>
    </source>
</evidence>
<proteinExistence type="predicted"/>
<feature type="DNA-binding region" description="H-T-H motif" evidence="4">
    <location>
        <begin position="24"/>
        <end position="43"/>
    </location>
</feature>
<organism evidence="6 7">
    <name type="scientific">Vibrio gazogenes DSM 21264 = NBRC 103151</name>
    <dbReference type="NCBI Taxonomy" id="1123492"/>
    <lineage>
        <taxon>Bacteria</taxon>
        <taxon>Pseudomonadati</taxon>
        <taxon>Pseudomonadota</taxon>
        <taxon>Gammaproteobacteria</taxon>
        <taxon>Vibrionales</taxon>
        <taxon>Vibrionaceae</taxon>
        <taxon>Vibrio</taxon>
    </lineage>
</organism>
<evidence type="ECO:0000259" key="5">
    <source>
        <dbReference type="PROSITE" id="PS50977"/>
    </source>
</evidence>
<evidence type="ECO:0000313" key="6">
    <source>
        <dbReference type="EMBL" id="SHF26795.1"/>
    </source>
</evidence>
<feature type="domain" description="HTH tetR-type" evidence="5">
    <location>
        <begin position="1"/>
        <end position="61"/>
    </location>
</feature>
<keyword evidence="1" id="KW-0805">Transcription regulation</keyword>
<dbReference type="Proteomes" id="UP000184159">
    <property type="component" value="Unassembled WGS sequence"/>
</dbReference>
<keyword evidence="3" id="KW-0804">Transcription</keyword>
<dbReference type="Gene3D" id="1.10.357.10">
    <property type="entry name" value="Tetracycline Repressor, domain 2"/>
    <property type="match status" value="1"/>
</dbReference>
<dbReference type="AlphaFoldDB" id="A0A1M5A9E8"/>
<protein>
    <submittedName>
        <fullName evidence="6">Transcriptional regulator, TetR family</fullName>
    </submittedName>
</protein>
<dbReference type="GO" id="GO:0003677">
    <property type="term" value="F:DNA binding"/>
    <property type="evidence" value="ECO:0007669"/>
    <property type="project" value="UniProtKB-UniRule"/>
</dbReference>
<evidence type="ECO:0000313" key="7">
    <source>
        <dbReference type="Proteomes" id="UP000184159"/>
    </source>
</evidence>
<dbReference type="SUPFAM" id="SSF46689">
    <property type="entry name" value="Homeodomain-like"/>
    <property type="match status" value="1"/>
</dbReference>
<dbReference type="EMBL" id="FQUH01000007">
    <property type="protein sequence ID" value="SHF26795.1"/>
    <property type="molecule type" value="Genomic_DNA"/>
</dbReference>
<keyword evidence="2 4" id="KW-0238">DNA-binding</keyword>
<reference evidence="7" key="1">
    <citation type="submission" date="2016-11" db="EMBL/GenBank/DDBJ databases">
        <authorList>
            <person name="Varghese N."/>
            <person name="Submissions S."/>
        </authorList>
    </citation>
    <scope>NUCLEOTIDE SEQUENCE [LARGE SCALE GENOMIC DNA]</scope>
    <source>
        <strain evidence="7">DSM 21264</strain>
    </source>
</reference>
<dbReference type="PRINTS" id="PR00455">
    <property type="entry name" value="HTHTETR"/>
</dbReference>
<dbReference type="SUPFAM" id="SSF48498">
    <property type="entry name" value="Tetracyclin repressor-like, C-terminal domain"/>
    <property type="match status" value="1"/>
</dbReference>
<accession>A0A1M5A9E8</accession>
<dbReference type="PANTHER" id="PTHR47506">
    <property type="entry name" value="TRANSCRIPTIONAL REGULATORY PROTEIN"/>
    <property type="match status" value="1"/>
</dbReference>
<dbReference type="PANTHER" id="PTHR47506:SF6">
    <property type="entry name" value="HTH-TYPE TRANSCRIPTIONAL REPRESSOR NEMR"/>
    <property type="match status" value="1"/>
</dbReference>
<gene>
    <name evidence="6" type="ORF">SAMN02745781_01864</name>
</gene>
<keyword evidence="7" id="KW-1185">Reference proteome</keyword>
<name>A0A1M5A9E8_VIBGA</name>
<dbReference type="InterPro" id="IPR036271">
    <property type="entry name" value="Tet_transcr_reg_TetR-rel_C_sf"/>
</dbReference>
<dbReference type="InterPro" id="IPR009057">
    <property type="entry name" value="Homeodomain-like_sf"/>
</dbReference>
<dbReference type="RefSeq" id="WP_072958339.1">
    <property type="nucleotide sequence ID" value="NZ_FQUH01000007.1"/>
</dbReference>
<evidence type="ECO:0000256" key="3">
    <source>
        <dbReference type="ARBA" id="ARBA00023163"/>
    </source>
</evidence>
<sequence>MSTKDHILDTAESLFNKNGYTAVGVDLIRDTAGVSKTSMYRHFGSKNKLIVAVLTRRHLRFEEKLGGVITPNMNIEEKLEALIDWHFKWFGTTDFHGCMFMHAMSEFKESDDSIANSALMHKKWLKGLIKEIISSNPELNEKQIESKSEAIMTFVEGMIMRAESSDITEFRLIYRIAIQTLSKTNF</sequence>
<dbReference type="InterPro" id="IPR001647">
    <property type="entry name" value="HTH_TetR"/>
</dbReference>
<dbReference type="PROSITE" id="PS50977">
    <property type="entry name" value="HTH_TETR_2"/>
    <property type="match status" value="1"/>
</dbReference>
<evidence type="ECO:0000256" key="2">
    <source>
        <dbReference type="ARBA" id="ARBA00023125"/>
    </source>
</evidence>
<dbReference type="Pfam" id="PF00440">
    <property type="entry name" value="TetR_N"/>
    <property type="match status" value="1"/>
</dbReference>
<evidence type="ECO:0000256" key="1">
    <source>
        <dbReference type="ARBA" id="ARBA00023015"/>
    </source>
</evidence>